<evidence type="ECO:0000313" key="1">
    <source>
        <dbReference type="EMBL" id="KAL0116933.1"/>
    </source>
</evidence>
<organism evidence="1 2">
    <name type="scientific">Cardiocondyla obscurior</name>
    <dbReference type="NCBI Taxonomy" id="286306"/>
    <lineage>
        <taxon>Eukaryota</taxon>
        <taxon>Metazoa</taxon>
        <taxon>Ecdysozoa</taxon>
        <taxon>Arthropoda</taxon>
        <taxon>Hexapoda</taxon>
        <taxon>Insecta</taxon>
        <taxon>Pterygota</taxon>
        <taxon>Neoptera</taxon>
        <taxon>Endopterygota</taxon>
        <taxon>Hymenoptera</taxon>
        <taxon>Apocrita</taxon>
        <taxon>Aculeata</taxon>
        <taxon>Formicoidea</taxon>
        <taxon>Formicidae</taxon>
        <taxon>Myrmicinae</taxon>
        <taxon>Cardiocondyla</taxon>
    </lineage>
</organism>
<gene>
    <name evidence="1" type="ORF">PUN28_010071</name>
</gene>
<dbReference type="Proteomes" id="UP001430953">
    <property type="component" value="Unassembled WGS sequence"/>
</dbReference>
<evidence type="ECO:0000313" key="2">
    <source>
        <dbReference type="Proteomes" id="UP001430953"/>
    </source>
</evidence>
<name>A0AAW2FNU6_9HYME</name>
<proteinExistence type="predicted"/>
<dbReference type="EMBL" id="JADYXP020000009">
    <property type="protein sequence ID" value="KAL0116933.1"/>
    <property type="molecule type" value="Genomic_DNA"/>
</dbReference>
<comment type="caution">
    <text evidence="1">The sequence shown here is derived from an EMBL/GenBank/DDBJ whole genome shotgun (WGS) entry which is preliminary data.</text>
</comment>
<dbReference type="AlphaFoldDB" id="A0AAW2FNU6"/>
<sequence length="43" mass="5125">MLFPLVIFKFCANTDSFFILARKLRLNILTRVSVYFFDASNYE</sequence>
<keyword evidence="2" id="KW-1185">Reference proteome</keyword>
<evidence type="ECO:0008006" key="3">
    <source>
        <dbReference type="Google" id="ProtNLM"/>
    </source>
</evidence>
<accession>A0AAW2FNU6</accession>
<protein>
    <recommendedName>
        <fullName evidence="3">Photosystem II protein I</fullName>
    </recommendedName>
</protein>
<reference evidence="1 2" key="1">
    <citation type="submission" date="2023-03" db="EMBL/GenBank/DDBJ databases">
        <title>High recombination rates correlate with genetic variation in Cardiocondyla obscurior ants.</title>
        <authorList>
            <person name="Errbii M."/>
        </authorList>
    </citation>
    <scope>NUCLEOTIDE SEQUENCE [LARGE SCALE GENOMIC DNA]</scope>
    <source>
        <strain evidence="1">Alpha-2009</strain>
        <tissue evidence="1">Whole body</tissue>
    </source>
</reference>